<keyword evidence="6" id="KW-0969">Cilium</keyword>
<evidence type="ECO:0000256" key="5">
    <source>
        <dbReference type="ARBA" id="ARBA00022490"/>
    </source>
</evidence>
<evidence type="ECO:0000256" key="2">
    <source>
        <dbReference type="ARBA" id="ARBA00004607"/>
    </source>
</evidence>
<gene>
    <name evidence="11" type="ORF">PCAL00307_LOCUS17653</name>
</gene>
<dbReference type="EMBL" id="HBIW01020513">
    <property type="protein sequence ID" value="CAE0702208.1"/>
    <property type="molecule type" value="Transcribed_RNA"/>
</dbReference>
<dbReference type="InterPro" id="IPR006606">
    <property type="entry name" value="BBL5"/>
</dbReference>
<comment type="similarity">
    <text evidence="3">Belongs to the BBS5 family.</text>
</comment>
<name>A0A6U1I2A5_9STRA</name>
<keyword evidence="4" id="KW-1003">Cell membrane</keyword>
<dbReference type="PIRSF" id="PIRSF010072">
    <property type="entry name" value="DUF1448"/>
    <property type="match status" value="1"/>
</dbReference>
<dbReference type="InterPro" id="IPR030804">
    <property type="entry name" value="BBS5/fem-3"/>
</dbReference>
<dbReference type="InterPro" id="IPR014003">
    <property type="entry name" value="BBS5_PH"/>
</dbReference>
<evidence type="ECO:0000256" key="7">
    <source>
        <dbReference type="ARBA" id="ARBA00023136"/>
    </source>
</evidence>
<evidence type="ECO:0000256" key="6">
    <source>
        <dbReference type="ARBA" id="ARBA00023069"/>
    </source>
</evidence>
<dbReference type="GO" id="GO:0036064">
    <property type="term" value="C:ciliary basal body"/>
    <property type="evidence" value="ECO:0007669"/>
    <property type="project" value="TreeGrafter"/>
</dbReference>
<dbReference type="PANTHER" id="PTHR21351">
    <property type="entry name" value="BARDET-BIEDL SYNDROME PROTEIN 5"/>
    <property type="match status" value="1"/>
</dbReference>
<dbReference type="GO" id="GO:0060271">
    <property type="term" value="P:cilium assembly"/>
    <property type="evidence" value="ECO:0007669"/>
    <property type="project" value="TreeGrafter"/>
</dbReference>
<sequence length="356" mass="39777">MPDTPFKHLATQAFDEVWEDRAIRFDAPVRQLEARPGERVADSVNSVEDSKGGNGERGALIVSTLRLSWVSHKNSRKNLSIGWATVAHLQIKKTKSKLRGNTKALHVATRFEGSRFEFVFTSLVQHAPKLFATALQVHKAYESTKLYRDLKLRGSVVREGKLNLLPHEEVFSQRKGVWNLSAEQGNLGSFFVTNVRLVWHAQNAENFNVSIPYMQMAEVRVRGSKFGPALVVQTTKSSGDYALGFRVDPEDRLGEVMQEITSLHQIYAQEPVFGVDVSVKKEALEAAAEERKRIEDDVEIVGGGGEDHDAVVAAYYADAGRKSEKNIVYDPHLGLAIEELPPGVTTKSLWELTFYD</sequence>
<keyword evidence="9" id="KW-0966">Cell projection</keyword>
<feature type="domain" description="BBSome complex member BBS5 PH" evidence="10">
    <location>
        <begin position="38"/>
        <end position="92"/>
    </location>
</feature>
<dbReference type="GO" id="GO:0034451">
    <property type="term" value="C:centriolar satellite"/>
    <property type="evidence" value="ECO:0007669"/>
    <property type="project" value="UniProtKB-SubCell"/>
</dbReference>
<dbReference type="AlphaFoldDB" id="A0A6U1I2A5"/>
<comment type="subcellular location">
    <subcellularLocation>
        <location evidence="1">Cell projection</location>
        <location evidence="1">Cilium membrane</location>
    </subcellularLocation>
    <subcellularLocation>
        <location evidence="2">Cytoplasm</location>
        <location evidence="2">Cytoskeleton</location>
        <location evidence="2">Microtubule organizing center</location>
        <location evidence="2">Centrosome</location>
        <location evidence="2">Centriolar satellite</location>
    </subcellularLocation>
</comment>
<dbReference type="GO" id="GO:0034464">
    <property type="term" value="C:BBSome"/>
    <property type="evidence" value="ECO:0007669"/>
    <property type="project" value="InterPro"/>
</dbReference>
<evidence type="ECO:0000256" key="9">
    <source>
        <dbReference type="ARBA" id="ARBA00023273"/>
    </source>
</evidence>
<keyword evidence="7" id="KW-0472">Membrane</keyword>
<dbReference type="GO" id="GO:0032266">
    <property type="term" value="F:phosphatidylinositol-3-phosphate binding"/>
    <property type="evidence" value="ECO:0007669"/>
    <property type="project" value="TreeGrafter"/>
</dbReference>
<keyword evidence="5" id="KW-0963">Cytoplasm</keyword>
<dbReference type="SMART" id="SM00683">
    <property type="entry name" value="DM16"/>
    <property type="match status" value="2"/>
</dbReference>
<dbReference type="Pfam" id="PF07289">
    <property type="entry name" value="BBL5"/>
    <property type="match status" value="1"/>
</dbReference>
<organism evidence="11">
    <name type="scientific">Pelagomonas calceolata</name>
    <dbReference type="NCBI Taxonomy" id="35677"/>
    <lineage>
        <taxon>Eukaryota</taxon>
        <taxon>Sar</taxon>
        <taxon>Stramenopiles</taxon>
        <taxon>Ochrophyta</taxon>
        <taxon>Pelagophyceae</taxon>
        <taxon>Pelagomonadales</taxon>
        <taxon>Pelagomonadaceae</taxon>
        <taxon>Pelagomonas</taxon>
    </lineage>
</organism>
<dbReference type="GO" id="GO:0060170">
    <property type="term" value="C:ciliary membrane"/>
    <property type="evidence" value="ECO:0007669"/>
    <property type="project" value="UniProtKB-SubCell"/>
</dbReference>
<proteinExistence type="inferred from homology"/>
<evidence type="ECO:0000256" key="3">
    <source>
        <dbReference type="ARBA" id="ARBA00005822"/>
    </source>
</evidence>
<reference evidence="11" key="1">
    <citation type="submission" date="2021-01" db="EMBL/GenBank/DDBJ databases">
        <authorList>
            <person name="Corre E."/>
            <person name="Pelletier E."/>
            <person name="Niang G."/>
            <person name="Scheremetjew M."/>
            <person name="Finn R."/>
            <person name="Kale V."/>
            <person name="Holt S."/>
            <person name="Cochrane G."/>
            <person name="Meng A."/>
            <person name="Brown T."/>
            <person name="Cohen L."/>
        </authorList>
    </citation>
    <scope>NUCLEOTIDE SEQUENCE</scope>
    <source>
        <strain evidence="11">CCMP1756</strain>
    </source>
</reference>
<evidence type="ECO:0000256" key="8">
    <source>
        <dbReference type="ARBA" id="ARBA00023212"/>
    </source>
</evidence>
<evidence type="ECO:0000256" key="4">
    <source>
        <dbReference type="ARBA" id="ARBA00022475"/>
    </source>
</evidence>
<accession>A0A6U1I2A5</accession>
<evidence type="ECO:0000256" key="1">
    <source>
        <dbReference type="ARBA" id="ARBA00004309"/>
    </source>
</evidence>
<evidence type="ECO:0000259" key="10">
    <source>
        <dbReference type="SMART" id="SM00683"/>
    </source>
</evidence>
<dbReference type="PANTHER" id="PTHR21351:SF0">
    <property type="entry name" value="BARDET-BIEDL SYNDROME 5 PROTEIN"/>
    <property type="match status" value="1"/>
</dbReference>
<protein>
    <recommendedName>
        <fullName evidence="10">BBSome complex member BBS5 PH domain-containing protein</fullName>
    </recommendedName>
</protein>
<feature type="domain" description="BBSome complex member BBS5 PH" evidence="10">
    <location>
        <begin position="168"/>
        <end position="222"/>
    </location>
</feature>
<evidence type="ECO:0000313" key="11">
    <source>
        <dbReference type="EMBL" id="CAE0702208.1"/>
    </source>
</evidence>
<keyword evidence="8" id="KW-0206">Cytoskeleton</keyword>